<dbReference type="InterPro" id="IPR000591">
    <property type="entry name" value="DEP_dom"/>
</dbReference>
<dbReference type="Proteomes" id="UP001165083">
    <property type="component" value="Unassembled WGS sequence"/>
</dbReference>
<dbReference type="InterPro" id="IPR036388">
    <property type="entry name" value="WH-like_DNA-bd_sf"/>
</dbReference>
<name>A0A9W6YI34_9STRA</name>
<dbReference type="InterPro" id="IPR000719">
    <property type="entry name" value="Prot_kinase_dom"/>
</dbReference>
<dbReference type="CDD" id="cd04371">
    <property type="entry name" value="DEP"/>
    <property type="match status" value="1"/>
</dbReference>
<dbReference type="SUPFAM" id="SSF46785">
    <property type="entry name" value="Winged helix' DNA-binding domain"/>
    <property type="match status" value="1"/>
</dbReference>
<sequence>MGKRVCSLQNIIQQPGSQLQAVAPVNEQISSHGLHVLIEMHRDFLIDFSHLELMRKVSSRLNVAMFSGLLRSSKAVSVKVYTPQYFTEEVVGEFSHEAALCAALSHPNIVEFYGMCVCPPTVCLVSELCIYTLEDVLVARGRNLEQRRAIWVSQSDDRSSGVNNLELQRMQLNVAYMLDCSRAVAYVHSFSPPFLHRDIKPANFLLDADHNLKLTDFSDSRRLPSEIPALAPSASNTTSKLPASRQPKMTVTGTVDYMAPEMIGSRTGLAAYAEAADVYSLAITFWDMLYPDREKYPNTSNNHLLVFEGVLSGTRPPIHEDMAIDEVVPPRLLELITSAWRSNPSSRPTAQQLVIELEKIQEELLAALAHDILTDFEPENADSIESVDRIFTGEYAVDRMEDLMVVQSKSEGIRIGRALMDAGFLHHLEHSRGFQGNGTSIYFFDDDNISFCQPLAILEESGNASQDSEDVALRTPHSFQHQISTSLRTKLRKRSRLLSHLTSTFSINGQTASDIGSGSQNGQCACRLLGQLHGVPMAPSSGRHRRQRRQHTRSSNSNCSVGSASVLAHSPRRWRLRRKTESENSLRNKLLDEQDQQMYAIDIQRDGAEL</sequence>
<organism evidence="4 5">
    <name type="scientific">Phytophthora lilii</name>
    <dbReference type="NCBI Taxonomy" id="2077276"/>
    <lineage>
        <taxon>Eukaryota</taxon>
        <taxon>Sar</taxon>
        <taxon>Stramenopiles</taxon>
        <taxon>Oomycota</taxon>
        <taxon>Peronosporomycetes</taxon>
        <taxon>Peronosporales</taxon>
        <taxon>Peronosporaceae</taxon>
        <taxon>Phytophthora</taxon>
    </lineage>
</organism>
<feature type="compositionally biased region" description="Basic residues" evidence="1">
    <location>
        <begin position="542"/>
        <end position="552"/>
    </location>
</feature>
<gene>
    <name evidence="4" type="ORF">Plil01_001762200</name>
</gene>
<dbReference type="SMART" id="SM00220">
    <property type="entry name" value="S_TKc"/>
    <property type="match status" value="1"/>
</dbReference>
<feature type="domain" description="DEP" evidence="3">
    <location>
        <begin position="386"/>
        <end position="446"/>
    </location>
</feature>
<evidence type="ECO:0000259" key="2">
    <source>
        <dbReference type="PROSITE" id="PS50011"/>
    </source>
</evidence>
<dbReference type="GO" id="GO:0005524">
    <property type="term" value="F:ATP binding"/>
    <property type="evidence" value="ECO:0007669"/>
    <property type="project" value="InterPro"/>
</dbReference>
<keyword evidence="5" id="KW-1185">Reference proteome</keyword>
<feature type="domain" description="Protein kinase" evidence="2">
    <location>
        <begin position="51"/>
        <end position="365"/>
    </location>
</feature>
<comment type="caution">
    <text evidence="4">The sequence shown here is derived from an EMBL/GenBank/DDBJ whole genome shotgun (WGS) entry which is preliminary data.</text>
</comment>
<dbReference type="PANTHER" id="PTHR44329">
    <property type="entry name" value="SERINE/THREONINE-PROTEIN KINASE TNNI3K-RELATED"/>
    <property type="match status" value="1"/>
</dbReference>
<feature type="compositionally biased region" description="Low complexity" evidence="1">
    <location>
        <begin position="553"/>
        <end position="566"/>
    </location>
</feature>
<dbReference type="SUPFAM" id="SSF56112">
    <property type="entry name" value="Protein kinase-like (PK-like)"/>
    <property type="match status" value="1"/>
</dbReference>
<dbReference type="OrthoDB" id="10261027at2759"/>
<feature type="region of interest" description="Disordered" evidence="1">
    <location>
        <begin position="228"/>
        <end position="247"/>
    </location>
</feature>
<dbReference type="Gene3D" id="1.10.10.10">
    <property type="entry name" value="Winged helix-like DNA-binding domain superfamily/Winged helix DNA-binding domain"/>
    <property type="match status" value="1"/>
</dbReference>
<dbReference type="PANTHER" id="PTHR44329:SF289">
    <property type="entry name" value="SERINE_THREONINE-PROTEIN KINASE VIK"/>
    <property type="match status" value="1"/>
</dbReference>
<dbReference type="Gene3D" id="3.30.200.20">
    <property type="entry name" value="Phosphorylase Kinase, domain 1"/>
    <property type="match status" value="1"/>
</dbReference>
<feature type="compositionally biased region" description="Polar residues" evidence="1">
    <location>
        <begin position="233"/>
        <end position="247"/>
    </location>
</feature>
<protein>
    <submittedName>
        <fullName evidence="4">Unnamed protein product</fullName>
    </submittedName>
</protein>
<evidence type="ECO:0000313" key="4">
    <source>
        <dbReference type="EMBL" id="GMF64869.1"/>
    </source>
</evidence>
<dbReference type="Pfam" id="PF00069">
    <property type="entry name" value="Pkinase"/>
    <property type="match status" value="1"/>
</dbReference>
<dbReference type="GO" id="GO:0004674">
    <property type="term" value="F:protein serine/threonine kinase activity"/>
    <property type="evidence" value="ECO:0007669"/>
    <property type="project" value="TreeGrafter"/>
</dbReference>
<proteinExistence type="predicted"/>
<dbReference type="EMBL" id="BSXW01012435">
    <property type="protein sequence ID" value="GMF64869.1"/>
    <property type="molecule type" value="Genomic_DNA"/>
</dbReference>
<dbReference type="InterPro" id="IPR036390">
    <property type="entry name" value="WH_DNA-bd_sf"/>
</dbReference>
<dbReference type="InterPro" id="IPR008271">
    <property type="entry name" value="Ser/Thr_kinase_AS"/>
</dbReference>
<dbReference type="AlphaFoldDB" id="A0A9W6YI34"/>
<dbReference type="InterPro" id="IPR011009">
    <property type="entry name" value="Kinase-like_dom_sf"/>
</dbReference>
<dbReference type="PROSITE" id="PS00108">
    <property type="entry name" value="PROTEIN_KINASE_ST"/>
    <property type="match status" value="1"/>
</dbReference>
<dbReference type="InterPro" id="IPR051681">
    <property type="entry name" value="Ser/Thr_Kinases-Pseudokinases"/>
</dbReference>
<evidence type="ECO:0000313" key="5">
    <source>
        <dbReference type="Proteomes" id="UP001165083"/>
    </source>
</evidence>
<dbReference type="Gene3D" id="1.10.510.10">
    <property type="entry name" value="Transferase(Phosphotransferase) domain 1"/>
    <property type="match status" value="1"/>
</dbReference>
<dbReference type="PROSITE" id="PS50186">
    <property type="entry name" value="DEP"/>
    <property type="match status" value="1"/>
</dbReference>
<reference evidence="4" key="1">
    <citation type="submission" date="2023-04" db="EMBL/GenBank/DDBJ databases">
        <title>Phytophthora lilii NBRC 32176.</title>
        <authorList>
            <person name="Ichikawa N."/>
            <person name="Sato H."/>
            <person name="Tonouchi N."/>
        </authorList>
    </citation>
    <scope>NUCLEOTIDE SEQUENCE</scope>
    <source>
        <strain evidence="4">NBRC 32176</strain>
    </source>
</reference>
<dbReference type="PROSITE" id="PS50011">
    <property type="entry name" value="PROTEIN_KINASE_DOM"/>
    <property type="match status" value="1"/>
</dbReference>
<feature type="region of interest" description="Disordered" evidence="1">
    <location>
        <begin position="535"/>
        <end position="584"/>
    </location>
</feature>
<accession>A0A9W6YI34</accession>
<evidence type="ECO:0000259" key="3">
    <source>
        <dbReference type="PROSITE" id="PS50186"/>
    </source>
</evidence>
<dbReference type="GO" id="GO:0035556">
    <property type="term" value="P:intracellular signal transduction"/>
    <property type="evidence" value="ECO:0007669"/>
    <property type="project" value="InterPro"/>
</dbReference>
<evidence type="ECO:0000256" key="1">
    <source>
        <dbReference type="SAM" id="MobiDB-lite"/>
    </source>
</evidence>